<proteinExistence type="predicted"/>
<dbReference type="GO" id="GO:0070593">
    <property type="term" value="P:dendrite self-avoidance"/>
    <property type="evidence" value="ECO:0007669"/>
    <property type="project" value="TreeGrafter"/>
</dbReference>
<dbReference type="InterPro" id="IPR013106">
    <property type="entry name" value="Ig_V-set"/>
</dbReference>
<dbReference type="Gene3D" id="2.60.40.10">
    <property type="entry name" value="Immunoglobulins"/>
    <property type="match status" value="3"/>
</dbReference>
<dbReference type="Pfam" id="PF13927">
    <property type="entry name" value="Ig_3"/>
    <property type="match status" value="2"/>
</dbReference>
<dbReference type="FunFam" id="2.60.40.10:FF:000008">
    <property type="entry name" value="roundabout homolog 2 isoform X2"/>
    <property type="match status" value="1"/>
</dbReference>
<evidence type="ECO:0000256" key="9">
    <source>
        <dbReference type="SAM" id="MobiDB-lite"/>
    </source>
</evidence>
<evidence type="ECO:0000256" key="7">
    <source>
        <dbReference type="ARBA" id="ARBA00023157"/>
    </source>
</evidence>
<dbReference type="OrthoDB" id="428111at2759"/>
<dbReference type="Proteomes" id="UP001148018">
    <property type="component" value="Unassembled WGS sequence"/>
</dbReference>
<evidence type="ECO:0000256" key="6">
    <source>
        <dbReference type="ARBA" id="ARBA00023136"/>
    </source>
</evidence>
<evidence type="ECO:0000256" key="4">
    <source>
        <dbReference type="ARBA" id="ARBA00022737"/>
    </source>
</evidence>
<evidence type="ECO:0000256" key="8">
    <source>
        <dbReference type="ARBA" id="ARBA00023319"/>
    </source>
</evidence>
<dbReference type="SMART" id="SM00408">
    <property type="entry name" value="IGc2"/>
    <property type="match status" value="2"/>
</dbReference>
<organism evidence="11 12">
    <name type="scientific">Muraenolepis orangiensis</name>
    <name type="common">Patagonian moray cod</name>
    <dbReference type="NCBI Taxonomy" id="630683"/>
    <lineage>
        <taxon>Eukaryota</taxon>
        <taxon>Metazoa</taxon>
        <taxon>Chordata</taxon>
        <taxon>Craniata</taxon>
        <taxon>Vertebrata</taxon>
        <taxon>Euteleostomi</taxon>
        <taxon>Actinopterygii</taxon>
        <taxon>Neopterygii</taxon>
        <taxon>Teleostei</taxon>
        <taxon>Neoteleostei</taxon>
        <taxon>Acanthomorphata</taxon>
        <taxon>Zeiogadaria</taxon>
        <taxon>Gadariae</taxon>
        <taxon>Gadiformes</taxon>
        <taxon>Muraenolepidoidei</taxon>
        <taxon>Muraenolepididae</taxon>
        <taxon>Muraenolepis</taxon>
    </lineage>
</organism>
<keyword evidence="2" id="KW-0812">Transmembrane</keyword>
<dbReference type="SMART" id="SM00406">
    <property type="entry name" value="IGv"/>
    <property type="match status" value="1"/>
</dbReference>
<evidence type="ECO:0000256" key="5">
    <source>
        <dbReference type="ARBA" id="ARBA00022989"/>
    </source>
</evidence>
<dbReference type="GO" id="GO:0030424">
    <property type="term" value="C:axon"/>
    <property type="evidence" value="ECO:0007669"/>
    <property type="project" value="TreeGrafter"/>
</dbReference>
<dbReference type="InterPro" id="IPR003598">
    <property type="entry name" value="Ig_sub2"/>
</dbReference>
<evidence type="ECO:0000256" key="2">
    <source>
        <dbReference type="ARBA" id="ARBA00022692"/>
    </source>
</evidence>
<gene>
    <name evidence="11" type="ORF">NHX12_009608</name>
</gene>
<dbReference type="InterPro" id="IPR003599">
    <property type="entry name" value="Ig_sub"/>
</dbReference>
<name>A0A9Q0DGR2_9TELE</name>
<keyword evidence="5" id="KW-1133">Transmembrane helix</keyword>
<dbReference type="EMBL" id="JANIIK010000115">
    <property type="protein sequence ID" value="KAJ3588754.1"/>
    <property type="molecule type" value="Genomic_DNA"/>
</dbReference>
<evidence type="ECO:0000259" key="10">
    <source>
        <dbReference type="PROSITE" id="PS50835"/>
    </source>
</evidence>
<evidence type="ECO:0000256" key="3">
    <source>
        <dbReference type="ARBA" id="ARBA00022729"/>
    </source>
</evidence>
<feature type="non-terminal residue" evidence="11">
    <location>
        <position position="1"/>
    </location>
</feature>
<keyword evidence="4" id="KW-0677">Repeat</keyword>
<keyword evidence="7" id="KW-1015">Disulfide bond</keyword>
<dbReference type="InterPro" id="IPR013783">
    <property type="entry name" value="Ig-like_fold"/>
</dbReference>
<evidence type="ECO:0000256" key="1">
    <source>
        <dbReference type="ARBA" id="ARBA00004167"/>
    </source>
</evidence>
<feature type="domain" description="Ig-like" evidence="10">
    <location>
        <begin position="70"/>
        <end position="163"/>
    </location>
</feature>
<dbReference type="PANTHER" id="PTHR10075">
    <property type="entry name" value="BASIGIN RELATED"/>
    <property type="match status" value="1"/>
</dbReference>
<sequence length="235" mass="25036">MMISNTRKSDAGMYVCVGTNMVGEKDSDPAELVVFGLRRPHPNRPLAERGGGAAPREAEASGSLQVHVSPQIVVRPRDQITAPGRTVTFHCGTKGNPPPAVFWQREGSQILLFPIQEPSQAGRFSVSLSGELTISDVRPEDSGFYICQAISVAGSVLTKALLEVESAPSDRVPPIIRQGPANHTLAPGSSAQLQCHVLGNPPPSVQWEKDGQRILGGDGRISLMENGTFQIAGLQ</sequence>
<dbReference type="InterPro" id="IPR036179">
    <property type="entry name" value="Ig-like_dom_sf"/>
</dbReference>
<keyword evidence="8" id="KW-0393">Immunoglobulin domain</keyword>
<accession>A0A9Q0DGR2</accession>
<keyword evidence="12" id="KW-1185">Reference proteome</keyword>
<reference evidence="11" key="1">
    <citation type="submission" date="2022-07" db="EMBL/GenBank/DDBJ databases">
        <title>Chromosome-level genome of Muraenolepis orangiensis.</title>
        <authorList>
            <person name="Kim J."/>
        </authorList>
    </citation>
    <scope>NUCLEOTIDE SEQUENCE</scope>
    <source>
        <strain evidence="11">KU_S4_2022</strain>
        <tissue evidence="11">Muscle</tissue>
    </source>
</reference>
<dbReference type="SMART" id="SM00409">
    <property type="entry name" value="IG"/>
    <property type="match status" value="1"/>
</dbReference>
<dbReference type="PANTHER" id="PTHR10075:SF37">
    <property type="entry name" value="ROUNDABOUT HOMOLOG 3"/>
    <property type="match status" value="1"/>
</dbReference>
<keyword evidence="6" id="KW-0472">Membrane</keyword>
<dbReference type="GO" id="GO:0005886">
    <property type="term" value="C:plasma membrane"/>
    <property type="evidence" value="ECO:0007669"/>
    <property type="project" value="TreeGrafter"/>
</dbReference>
<dbReference type="GO" id="GO:0098632">
    <property type="term" value="F:cell-cell adhesion mediator activity"/>
    <property type="evidence" value="ECO:0007669"/>
    <property type="project" value="TreeGrafter"/>
</dbReference>
<feature type="region of interest" description="Disordered" evidence="9">
    <location>
        <begin position="40"/>
        <end position="61"/>
    </location>
</feature>
<comment type="caution">
    <text evidence="11">The sequence shown here is derived from an EMBL/GenBank/DDBJ whole genome shotgun (WGS) entry which is preliminary data.</text>
</comment>
<evidence type="ECO:0000313" key="12">
    <source>
        <dbReference type="Proteomes" id="UP001148018"/>
    </source>
</evidence>
<protein>
    <recommendedName>
        <fullName evidence="10">Ig-like domain-containing protein</fullName>
    </recommendedName>
</protein>
<dbReference type="SUPFAM" id="SSF48726">
    <property type="entry name" value="Immunoglobulin"/>
    <property type="match status" value="3"/>
</dbReference>
<dbReference type="GO" id="GO:0007156">
    <property type="term" value="P:homophilic cell adhesion via plasma membrane adhesion molecules"/>
    <property type="evidence" value="ECO:0007669"/>
    <property type="project" value="TreeGrafter"/>
</dbReference>
<evidence type="ECO:0000313" key="11">
    <source>
        <dbReference type="EMBL" id="KAJ3588754.1"/>
    </source>
</evidence>
<keyword evidence="3" id="KW-0732">Signal</keyword>
<dbReference type="InterPro" id="IPR007110">
    <property type="entry name" value="Ig-like_dom"/>
</dbReference>
<dbReference type="PROSITE" id="PS50835">
    <property type="entry name" value="IG_LIKE"/>
    <property type="match status" value="2"/>
</dbReference>
<feature type="domain" description="Ig-like" evidence="10">
    <location>
        <begin position="174"/>
        <end position="235"/>
    </location>
</feature>
<dbReference type="AlphaFoldDB" id="A0A9Q0DGR2"/>
<comment type="subcellular location">
    <subcellularLocation>
        <location evidence="1">Membrane</location>
        <topology evidence="1">Single-pass membrane protein</topology>
    </subcellularLocation>
</comment>
<dbReference type="GO" id="GO:0007411">
    <property type="term" value="P:axon guidance"/>
    <property type="evidence" value="ECO:0007669"/>
    <property type="project" value="TreeGrafter"/>
</dbReference>